<sequence length="151" mass="16858">MKDLNNSVVAEIQISYKPAISDKPIIKTALDAYTIMRKYFNPDTIAYKEQLVIMYLNSLGRVIGVYGLSEGGTKFTIADIKIVFTIALNTASSAFIIAHNHPSGNLKPSQADIDLTSRLREAAKLMDMKLLDHLIISPFGREFFSFENDIL</sequence>
<dbReference type="PROSITE" id="PS01302">
    <property type="entry name" value="UPF0758"/>
    <property type="match status" value="1"/>
</dbReference>
<keyword evidence="3" id="KW-0378">Hydrolase</keyword>
<dbReference type="AlphaFoldDB" id="A0A4R6J1X8"/>
<dbReference type="PANTHER" id="PTHR30471">
    <property type="entry name" value="DNA REPAIR PROTEIN RADC"/>
    <property type="match status" value="1"/>
</dbReference>
<dbReference type="GO" id="GO:0006508">
    <property type="term" value="P:proteolysis"/>
    <property type="evidence" value="ECO:0007669"/>
    <property type="project" value="UniProtKB-KW"/>
</dbReference>
<dbReference type="InterPro" id="IPR025657">
    <property type="entry name" value="RadC_JAB"/>
</dbReference>
<keyword evidence="4" id="KW-0862">Zinc</keyword>
<evidence type="ECO:0000313" key="7">
    <source>
        <dbReference type="EMBL" id="TDO29254.1"/>
    </source>
</evidence>
<dbReference type="PANTHER" id="PTHR30471:SF3">
    <property type="entry name" value="UPF0758 PROTEIN YEES-RELATED"/>
    <property type="match status" value="1"/>
</dbReference>
<keyword evidence="1" id="KW-0645">Protease</keyword>
<reference evidence="7 8" key="1">
    <citation type="submission" date="2019-03" db="EMBL/GenBank/DDBJ databases">
        <title>Genomic Encyclopedia of Archaeal and Bacterial Type Strains, Phase II (KMG-II): from individual species to whole genera.</title>
        <authorList>
            <person name="Goeker M."/>
        </authorList>
    </citation>
    <scope>NUCLEOTIDE SEQUENCE [LARGE SCALE GENOMIC DNA]</scope>
    <source>
        <strain evidence="7 8">DSM 28323</strain>
    </source>
</reference>
<keyword evidence="8" id="KW-1185">Reference proteome</keyword>
<evidence type="ECO:0000256" key="5">
    <source>
        <dbReference type="ARBA" id="ARBA00023049"/>
    </source>
</evidence>
<dbReference type="SUPFAM" id="SSF102712">
    <property type="entry name" value="JAB1/MPN domain"/>
    <property type="match status" value="1"/>
</dbReference>
<evidence type="ECO:0000256" key="3">
    <source>
        <dbReference type="ARBA" id="ARBA00022801"/>
    </source>
</evidence>
<keyword evidence="2" id="KW-0479">Metal-binding</keyword>
<evidence type="ECO:0000259" key="6">
    <source>
        <dbReference type="PROSITE" id="PS50249"/>
    </source>
</evidence>
<dbReference type="PROSITE" id="PS50249">
    <property type="entry name" value="MPN"/>
    <property type="match status" value="1"/>
</dbReference>
<dbReference type="Proteomes" id="UP000295741">
    <property type="component" value="Unassembled WGS sequence"/>
</dbReference>
<proteinExistence type="predicted"/>
<gene>
    <name evidence="7" type="ORF">BC659_1340</name>
</gene>
<evidence type="ECO:0000313" key="8">
    <source>
        <dbReference type="Proteomes" id="UP000295741"/>
    </source>
</evidence>
<protein>
    <submittedName>
        <fullName evidence="7">DNA repair protein RadC</fullName>
    </submittedName>
</protein>
<dbReference type="RefSeq" id="WP_162847364.1">
    <property type="nucleotide sequence ID" value="NZ_SNWP01000010.1"/>
</dbReference>
<organism evidence="7 8">
    <name type="scientific">Sediminibacterium goheungense</name>
    <dbReference type="NCBI Taxonomy" id="1086393"/>
    <lineage>
        <taxon>Bacteria</taxon>
        <taxon>Pseudomonadati</taxon>
        <taxon>Bacteroidota</taxon>
        <taxon>Chitinophagia</taxon>
        <taxon>Chitinophagales</taxon>
        <taxon>Chitinophagaceae</taxon>
        <taxon>Sediminibacterium</taxon>
    </lineage>
</organism>
<feature type="domain" description="MPN" evidence="6">
    <location>
        <begin position="25"/>
        <end position="150"/>
    </location>
</feature>
<comment type="caution">
    <text evidence="7">The sequence shown here is derived from an EMBL/GenBank/DDBJ whole genome shotgun (WGS) entry which is preliminary data.</text>
</comment>
<evidence type="ECO:0000256" key="1">
    <source>
        <dbReference type="ARBA" id="ARBA00022670"/>
    </source>
</evidence>
<evidence type="ECO:0000256" key="2">
    <source>
        <dbReference type="ARBA" id="ARBA00022723"/>
    </source>
</evidence>
<dbReference type="GO" id="GO:0046872">
    <property type="term" value="F:metal ion binding"/>
    <property type="evidence" value="ECO:0007669"/>
    <property type="project" value="UniProtKB-KW"/>
</dbReference>
<keyword evidence="5" id="KW-0482">Metalloprotease</keyword>
<evidence type="ECO:0000256" key="4">
    <source>
        <dbReference type="ARBA" id="ARBA00022833"/>
    </source>
</evidence>
<dbReference type="InterPro" id="IPR037518">
    <property type="entry name" value="MPN"/>
</dbReference>
<dbReference type="GO" id="GO:0008237">
    <property type="term" value="F:metallopeptidase activity"/>
    <property type="evidence" value="ECO:0007669"/>
    <property type="project" value="UniProtKB-KW"/>
</dbReference>
<accession>A0A4R6J1X8</accession>
<dbReference type="InterPro" id="IPR020891">
    <property type="entry name" value="UPF0758_CS"/>
</dbReference>
<name>A0A4R6J1X8_9BACT</name>
<dbReference type="Gene3D" id="3.40.140.10">
    <property type="entry name" value="Cytidine Deaminase, domain 2"/>
    <property type="match status" value="1"/>
</dbReference>
<dbReference type="EMBL" id="SNWP01000010">
    <property type="protein sequence ID" value="TDO29254.1"/>
    <property type="molecule type" value="Genomic_DNA"/>
</dbReference>
<dbReference type="CDD" id="cd08071">
    <property type="entry name" value="MPN_DUF2466"/>
    <property type="match status" value="1"/>
</dbReference>
<dbReference type="Pfam" id="PF04002">
    <property type="entry name" value="RadC"/>
    <property type="match status" value="1"/>
</dbReference>
<dbReference type="InterPro" id="IPR001405">
    <property type="entry name" value="UPF0758"/>
</dbReference>